<accession>A0ABR1WKM6</accession>
<organism evidence="1 2">
    <name type="scientific">Apiospora saccharicola</name>
    <dbReference type="NCBI Taxonomy" id="335842"/>
    <lineage>
        <taxon>Eukaryota</taxon>
        <taxon>Fungi</taxon>
        <taxon>Dikarya</taxon>
        <taxon>Ascomycota</taxon>
        <taxon>Pezizomycotina</taxon>
        <taxon>Sordariomycetes</taxon>
        <taxon>Xylariomycetidae</taxon>
        <taxon>Amphisphaeriales</taxon>
        <taxon>Apiosporaceae</taxon>
        <taxon>Apiospora</taxon>
    </lineage>
</organism>
<dbReference type="Proteomes" id="UP001446871">
    <property type="component" value="Unassembled WGS sequence"/>
</dbReference>
<dbReference type="EMBL" id="JAQQWM010000001">
    <property type="protein sequence ID" value="KAK8084060.1"/>
    <property type="molecule type" value="Genomic_DNA"/>
</dbReference>
<evidence type="ECO:0000313" key="1">
    <source>
        <dbReference type="EMBL" id="KAK8084060.1"/>
    </source>
</evidence>
<sequence length="112" mass="12841">MLTSTTTGTTSCPPRRNIEVNYEVYAIRPFFEACERRLRSLAWCPSFRPGHALVEDAGPWLERAAMGERRRVMRDAGWSVETWNKGVAEWMIRELDGQRDLDAEGILKPGQD</sequence>
<keyword evidence="2" id="KW-1185">Reference proteome</keyword>
<protein>
    <submittedName>
        <fullName evidence="1">Uncharacterized protein</fullName>
    </submittedName>
</protein>
<evidence type="ECO:0000313" key="2">
    <source>
        <dbReference type="Proteomes" id="UP001446871"/>
    </source>
</evidence>
<proteinExistence type="predicted"/>
<gene>
    <name evidence="1" type="ORF">PG996_002841</name>
</gene>
<comment type="caution">
    <text evidence="1">The sequence shown here is derived from an EMBL/GenBank/DDBJ whole genome shotgun (WGS) entry which is preliminary data.</text>
</comment>
<reference evidence="1 2" key="1">
    <citation type="submission" date="2023-01" db="EMBL/GenBank/DDBJ databases">
        <title>Analysis of 21 Apiospora genomes using comparative genomics revels a genus with tremendous synthesis potential of carbohydrate active enzymes and secondary metabolites.</title>
        <authorList>
            <person name="Sorensen T."/>
        </authorList>
    </citation>
    <scope>NUCLEOTIDE SEQUENCE [LARGE SCALE GENOMIC DNA]</scope>
    <source>
        <strain evidence="1 2">CBS 83171</strain>
    </source>
</reference>
<name>A0ABR1WKM6_9PEZI</name>